<evidence type="ECO:0000313" key="9">
    <source>
        <dbReference type="Proteomes" id="UP000199682"/>
    </source>
</evidence>
<dbReference type="EMBL" id="FNET01000038">
    <property type="protein sequence ID" value="SDN17743.1"/>
    <property type="molecule type" value="Genomic_DNA"/>
</dbReference>
<keyword evidence="3" id="KW-0812">Transmembrane</keyword>
<dbReference type="InterPro" id="IPR000866">
    <property type="entry name" value="AhpC/TSA"/>
</dbReference>
<dbReference type="PANTHER" id="PTHR42852:SF6">
    <property type="entry name" value="THIOL:DISULFIDE INTERCHANGE PROTEIN DSBE"/>
    <property type="match status" value="1"/>
</dbReference>
<proteinExistence type="predicted"/>
<feature type="compositionally biased region" description="Low complexity" evidence="6">
    <location>
        <begin position="33"/>
        <end position="52"/>
    </location>
</feature>
<evidence type="ECO:0000313" key="8">
    <source>
        <dbReference type="EMBL" id="SDN17743.1"/>
    </source>
</evidence>
<keyword evidence="8" id="KW-0413">Isomerase</keyword>
<comment type="subcellular location">
    <subcellularLocation>
        <location evidence="1">Cell envelope</location>
    </subcellularLocation>
</comment>
<keyword evidence="3" id="KW-0735">Signal-anchor</keyword>
<dbReference type="Gene3D" id="3.40.30.10">
    <property type="entry name" value="Glutaredoxin"/>
    <property type="match status" value="1"/>
</dbReference>
<dbReference type="PANTHER" id="PTHR42852">
    <property type="entry name" value="THIOL:DISULFIDE INTERCHANGE PROTEIN DSBE"/>
    <property type="match status" value="1"/>
</dbReference>
<protein>
    <submittedName>
        <fullName evidence="8">Thiol-disulfide isomerase or thioredoxin</fullName>
    </submittedName>
</protein>
<feature type="region of interest" description="Disordered" evidence="6">
    <location>
        <begin position="25"/>
        <end position="61"/>
    </location>
</feature>
<name>A0A1G9ZB85_9PSEU</name>
<dbReference type="Pfam" id="PF00578">
    <property type="entry name" value="AhpC-TSA"/>
    <property type="match status" value="1"/>
</dbReference>
<dbReference type="GO" id="GO:0030313">
    <property type="term" value="C:cell envelope"/>
    <property type="evidence" value="ECO:0007669"/>
    <property type="project" value="UniProtKB-SubCell"/>
</dbReference>
<dbReference type="RefSeq" id="WP_090015224.1">
    <property type="nucleotide sequence ID" value="NZ_FNET01000038.1"/>
</dbReference>
<organism evidence="8 9">
    <name type="scientific">Lentzea albidocapillata subsp. violacea</name>
    <dbReference type="NCBI Taxonomy" id="128104"/>
    <lineage>
        <taxon>Bacteria</taxon>
        <taxon>Bacillati</taxon>
        <taxon>Actinomycetota</taxon>
        <taxon>Actinomycetes</taxon>
        <taxon>Pseudonocardiales</taxon>
        <taxon>Pseudonocardiaceae</taxon>
        <taxon>Lentzea</taxon>
    </lineage>
</organism>
<dbReference type="InterPro" id="IPR036249">
    <property type="entry name" value="Thioredoxin-like_sf"/>
</dbReference>
<accession>A0A1G9ZB85</accession>
<dbReference type="GO" id="GO:0017004">
    <property type="term" value="P:cytochrome complex assembly"/>
    <property type="evidence" value="ECO:0007669"/>
    <property type="project" value="UniProtKB-KW"/>
</dbReference>
<evidence type="ECO:0000256" key="2">
    <source>
        <dbReference type="ARBA" id="ARBA00022748"/>
    </source>
</evidence>
<dbReference type="CDD" id="cd02966">
    <property type="entry name" value="TlpA_like_family"/>
    <property type="match status" value="1"/>
</dbReference>
<evidence type="ECO:0000259" key="7">
    <source>
        <dbReference type="PROSITE" id="PS51352"/>
    </source>
</evidence>
<dbReference type="GO" id="GO:0016853">
    <property type="term" value="F:isomerase activity"/>
    <property type="evidence" value="ECO:0007669"/>
    <property type="project" value="UniProtKB-KW"/>
</dbReference>
<evidence type="ECO:0000256" key="6">
    <source>
        <dbReference type="SAM" id="MobiDB-lite"/>
    </source>
</evidence>
<evidence type="ECO:0000256" key="5">
    <source>
        <dbReference type="ARBA" id="ARBA00023284"/>
    </source>
</evidence>
<dbReference type="InterPro" id="IPR050553">
    <property type="entry name" value="Thioredoxin_ResA/DsbE_sf"/>
</dbReference>
<keyword evidence="4" id="KW-1015">Disulfide bond</keyword>
<evidence type="ECO:0000256" key="3">
    <source>
        <dbReference type="ARBA" id="ARBA00022968"/>
    </source>
</evidence>
<evidence type="ECO:0000256" key="1">
    <source>
        <dbReference type="ARBA" id="ARBA00004196"/>
    </source>
</evidence>
<dbReference type="InterPro" id="IPR013766">
    <property type="entry name" value="Thioredoxin_domain"/>
</dbReference>
<dbReference type="Proteomes" id="UP000199682">
    <property type="component" value="Unassembled WGS sequence"/>
</dbReference>
<feature type="domain" description="Thioredoxin" evidence="7">
    <location>
        <begin position="59"/>
        <end position="200"/>
    </location>
</feature>
<keyword evidence="5" id="KW-0676">Redox-active center</keyword>
<gene>
    <name evidence="8" type="ORF">SAMN04488074_13811</name>
</gene>
<keyword evidence="2" id="KW-0201">Cytochrome c-type biogenesis</keyword>
<sequence>MRWLILVVVLVVATAVALWPRDDATEVRPSRSAPAQDDAALAEARQRAALEPCPQPGPGPASGPLAGVTVECLGAPGTVELGRALAGRTVLLNLWASWCQPCREEMPVLQDYARQPGAVPVVGVNVQDLPSEALGAVIALGVRYPSVVDTSEAVQKALTVPRLLPVSYVVRPDGTVRQVTAPLVFRTPDQVRAAVEEFGAAGSP</sequence>
<dbReference type="SUPFAM" id="SSF52833">
    <property type="entry name" value="Thioredoxin-like"/>
    <property type="match status" value="1"/>
</dbReference>
<dbReference type="PROSITE" id="PS51352">
    <property type="entry name" value="THIOREDOXIN_2"/>
    <property type="match status" value="1"/>
</dbReference>
<dbReference type="AlphaFoldDB" id="A0A1G9ZB85"/>
<evidence type="ECO:0000256" key="4">
    <source>
        <dbReference type="ARBA" id="ARBA00023157"/>
    </source>
</evidence>
<reference evidence="9" key="1">
    <citation type="submission" date="2016-10" db="EMBL/GenBank/DDBJ databases">
        <authorList>
            <person name="Varghese N."/>
            <person name="Submissions S."/>
        </authorList>
    </citation>
    <scope>NUCLEOTIDE SEQUENCE [LARGE SCALE GENOMIC DNA]</scope>
    <source>
        <strain evidence="9">DSM 44796</strain>
    </source>
</reference>
<dbReference type="GO" id="GO:0016209">
    <property type="term" value="F:antioxidant activity"/>
    <property type="evidence" value="ECO:0007669"/>
    <property type="project" value="InterPro"/>
</dbReference>
<dbReference type="GO" id="GO:0016491">
    <property type="term" value="F:oxidoreductase activity"/>
    <property type="evidence" value="ECO:0007669"/>
    <property type="project" value="InterPro"/>
</dbReference>